<organism evidence="11 12">
    <name type="scientific">Amphibalanus amphitrite</name>
    <name type="common">Striped barnacle</name>
    <name type="synonym">Balanus amphitrite</name>
    <dbReference type="NCBI Taxonomy" id="1232801"/>
    <lineage>
        <taxon>Eukaryota</taxon>
        <taxon>Metazoa</taxon>
        <taxon>Ecdysozoa</taxon>
        <taxon>Arthropoda</taxon>
        <taxon>Crustacea</taxon>
        <taxon>Multicrustacea</taxon>
        <taxon>Cirripedia</taxon>
        <taxon>Thoracica</taxon>
        <taxon>Thoracicalcarea</taxon>
        <taxon>Balanomorpha</taxon>
        <taxon>Balanoidea</taxon>
        <taxon>Balanidae</taxon>
        <taxon>Amphibalaninae</taxon>
        <taxon>Amphibalanus</taxon>
    </lineage>
</organism>
<sequence length="1096" mass="118351">MADESQRPAAARPAPGSQQELPPPPRLVRYGVPPGRRPPSRESAGGGGVSALLAVSSRMPREDIRLETERRQQLAHSIQLLQQKAARQQREARQGMALPTGRPPPSARTLPVSRQPPAAPAALDLDRTAVDPIPTAADHIPAAADRIPTDGAPIPIAAPDAIPAAAALDAIPTAVADPIPTGADPVFAASPDWPEADGTAPAEPAGAGGWPEQTGTETEGSSPAEVDGSPPTNGDRTPPAAGDSSSGDGDAAASNGVLAPRAAAAATKAAAAIKKSPGKPRKRSAASPGGEAVKRPSVMALKKSGEKFTQTNFCCQITYKLPRCRECRAVPTQRHNKPSGIYCRFTAFRKVRYTRTGQLAVAGFCDPFTDSGGESDRLWRASAAGPPTMQPEIAKFLLAHVGNQFCDLVSEEEAARRAHMGDDQTVAWKRVVQGCREMCDVCETTLFNVHWVCSRCGFAVCVDCYRGRRDGTARSFGDPPPERDQFRWLLCGARPHQQERLMLTQIVAGDALQTLNRQVHEARQLAGLPLSCDCELAKKLQAEAAETAAKADAVKAEPAPGGAARPPAGAARPPAGGTLSLLADVALSRLSSDDSDSDSDGSDGGGGSLALRRLLVPGASADARPRPARKERPRRPGWSMGDSLDELLDKVSARCGAAAPAGHAAAGPAALQHFVRRATSRRGFRERLPIRIMTLGESTRLYPNVRHAWLCDGKLLRLHESTAPDSERLFRDQWKRGQPVLCSNIGGGLDRSLWSVDAFIRDFGDVRNDLINCRTGNIVPNQPMRRFWEGFESVTRRLRDDKGQPMILKLKDWPPGEDFADMMPRRFSDLMSVLPMTEYTRRDGRLNLASCLPDIFVRPDLGPKMYIAYGCALHPSKASTNLHLDVSDAVNIMVYVGIPADGDADNAEALRAIDEAGCDQLTKRRVRDELPGALWHIYHAADADKIRDLLNKVAIERGDQLEPHHDPIHDQSWYLDGPLRRRLYEEYRVEGYPIVQCAGDAVFIPAGAPHQVRNLHSCIKVAEDFVSPENIGHCFDLTQEFRSLSDTHTNHEDKLQIKNIIYHAMKDAVSCLLGAARADSAAPTVKEERGADDALS</sequence>
<evidence type="ECO:0000256" key="8">
    <source>
        <dbReference type="ARBA" id="ARBA00047648"/>
    </source>
</evidence>
<evidence type="ECO:0000256" key="7">
    <source>
        <dbReference type="ARBA" id="ARBA00038951"/>
    </source>
</evidence>
<feature type="region of interest" description="Disordered" evidence="9">
    <location>
        <begin position="590"/>
        <end position="642"/>
    </location>
</feature>
<dbReference type="GO" id="GO:0008168">
    <property type="term" value="F:methyltransferase activity"/>
    <property type="evidence" value="ECO:0007669"/>
    <property type="project" value="UniProtKB-KW"/>
</dbReference>
<dbReference type="GO" id="GO:0046872">
    <property type="term" value="F:metal ion binding"/>
    <property type="evidence" value="ECO:0007669"/>
    <property type="project" value="UniProtKB-KW"/>
</dbReference>
<feature type="region of interest" description="Disordered" evidence="9">
    <location>
        <begin position="182"/>
        <end position="254"/>
    </location>
</feature>
<feature type="region of interest" description="Disordered" evidence="9">
    <location>
        <begin position="1"/>
        <end position="123"/>
    </location>
</feature>
<protein>
    <recommendedName>
        <fullName evidence="7">[histone H3]-dimethyl-L-lysine(9) demethylase</fullName>
        <ecNumber evidence="7">1.14.11.65</ecNumber>
    </recommendedName>
</protein>
<feature type="compositionally biased region" description="Basic and acidic residues" evidence="9">
    <location>
        <begin position="59"/>
        <end position="72"/>
    </location>
</feature>
<dbReference type="GO" id="GO:0031490">
    <property type="term" value="F:chromatin DNA binding"/>
    <property type="evidence" value="ECO:0007669"/>
    <property type="project" value="TreeGrafter"/>
</dbReference>
<dbReference type="EMBL" id="VIIS01001110">
    <property type="protein sequence ID" value="KAF0301902.1"/>
    <property type="molecule type" value="Genomic_DNA"/>
</dbReference>
<feature type="region of interest" description="Disordered" evidence="9">
    <location>
        <begin position="270"/>
        <end position="296"/>
    </location>
</feature>
<dbReference type="GO" id="GO:0140683">
    <property type="term" value="F:histone H3K9me/H3K9me2 demethylase activity"/>
    <property type="evidence" value="ECO:0007669"/>
    <property type="project" value="UniProtKB-EC"/>
</dbReference>
<comment type="catalytic activity">
    <reaction evidence="8">
        <text>N(6),N(6)-dimethyl-L-lysyl(9)-[histone H3] + 2 2-oxoglutarate + 2 O2 = L-lysyl(9)-[histone H3] + 2 formaldehyde + 2 succinate + 2 CO2</text>
        <dbReference type="Rhea" id="RHEA:60188"/>
        <dbReference type="Rhea" id="RHEA-COMP:15541"/>
        <dbReference type="Rhea" id="RHEA-COMP:15546"/>
        <dbReference type="ChEBI" id="CHEBI:15379"/>
        <dbReference type="ChEBI" id="CHEBI:16526"/>
        <dbReference type="ChEBI" id="CHEBI:16810"/>
        <dbReference type="ChEBI" id="CHEBI:16842"/>
        <dbReference type="ChEBI" id="CHEBI:29969"/>
        <dbReference type="ChEBI" id="CHEBI:30031"/>
        <dbReference type="ChEBI" id="CHEBI:61976"/>
        <dbReference type="EC" id="1.14.11.65"/>
    </reaction>
</comment>
<keyword evidence="12" id="KW-1185">Reference proteome</keyword>
<dbReference type="SMART" id="SM00558">
    <property type="entry name" value="JmjC"/>
    <property type="match status" value="1"/>
</dbReference>
<dbReference type="PANTHER" id="PTHR12549">
    <property type="entry name" value="JMJC DOMAIN-CONTAINING HISTONE DEMETHYLATION PROTEIN"/>
    <property type="match status" value="1"/>
</dbReference>
<reference evidence="11 12" key="1">
    <citation type="submission" date="2019-07" db="EMBL/GenBank/DDBJ databases">
        <title>Draft genome assembly of a fouling barnacle, Amphibalanus amphitrite (Darwin, 1854): The first reference genome for Thecostraca.</title>
        <authorList>
            <person name="Kim W."/>
        </authorList>
    </citation>
    <scope>NUCLEOTIDE SEQUENCE [LARGE SCALE GENOMIC DNA]</scope>
    <source>
        <strain evidence="11">SNU_AA5</strain>
        <tissue evidence="11">Soma without cirri and trophi</tissue>
    </source>
</reference>
<evidence type="ECO:0000256" key="5">
    <source>
        <dbReference type="ARBA" id="ARBA00023004"/>
    </source>
</evidence>
<evidence type="ECO:0000256" key="2">
    <source>
        <dbReference type="ARBA" id="ARBA00004123"/>
    </source>
</evidence>
<evidence type="ECO:0000256" key="6">
    <source>
        <dbReference type="ARBA" id="ARBA00023242"/>
    </source>
</evidence>
<keyword evidence="11" id="KW-0808">Transferase</keyword>
<keyword evidence="5" id="KW-0408">Iron</keyword>
<evidence type="ECO:0000313" key="12">
    <source>
        <dbReference type="Proteomes" id="UP000440578"/>
    </source>
</evidence>
<dbReference type="GO" id="GO:0000785">
    <property type="term" value="C:chromatin"/>
    <property type="evidence" value="ECO:0007669"/>
    <property type="project" value="TreeGrafter"/>
</dbReference>
<dbReference type="InterPro" id="IPR003347">
    <property type="entry name" value="JmjC_dom"/>
</dbReference>
<feature type="compositionally biased region" description="Low complexity" evidence="9">
    <location>
        <begin position="196"/>
        <end position="205"/>
    </location>
</feature>
<dbReference type="EC" id="1.14.11.65" evidence="7"/>
<evidence type="ECO:0000256" key="3">
    <source>
        <dbReference type="ARBA" id="ARBA00022723"/>
    </source>
</evidence>
<feature type="compositionally biased region" description="Low complexity" evidence="9">
    <location>
        <begin position="240"/>
        <end position="254"/>
    </location>
</feature>
<dbReference type="AlphaFoldDB" id="A0A6A4WGG5"/>
<evidence type="ECO:0000259" key="10">
    <source>
        <dbReference type="PROSITE" id="PS51184"/>
    </source>
</evidence>
<dbReference type="SUPFAM" id="SSF51197">
    <property type="entry name" value="Clavaminate synthase-like"/>
    <property type="match status" value="1"/>
</dbReference>
<dbReference type="FunFam" id="2.60.120.650:FF:000004">
    <property type="entry name" value="Putative lysine-specific demethylase 3B"/>
    <property type="match status" value="1"/>
</dbReference>
<dbReference type="CDD" id="cd02208">
    <property type="entry name" value="cupin_RmlC-like"/>
    <property type="match status" value="1"/>
</dbReference>
<proteinExistence type="predicted"/>
<dbReference type="InterPro" id="IPR045109">
    <property type="entry name" value="LSDs-like"/>
</dbReference>
<comment type="subcellular location">
    <subcellularLocation>
        <location evidence="2">Nucleus</location>
    </subcellularLocation>
</comment>
<comment type="caution">
    <text evidence="11">The sequence shown here is derived from an EMBL/GenBank/DDBJ whole genome shotgun (WGS) entry which is preliminary data.</text>
</comment>
<comment type="cofactor">
    <cofactor evidence="1">
        <name>Fe(2+)</name>
        <dbReference type="ChEBI" id="CHEBI:29033"/>
    </cofactor>
</comment>
<feature type="domain" description="JmjC" evidence="10">
    <location>
        <begin position="823"/>
        <end position="1042"/>
    </location>
</feature>
<dbReference type="OrthoDB" id="1667110at2759"/>
<evidence type="ECO:0000313" key="11">
    <source>
        <dbReference type="EMBL" id="KAF0301902.1"/>
    </source>
</evidence>
<gene>
    <name evidence="11" type="primary">Kdm3a_1</name>
    <name evidence="11" type="ORF">FJT64_025907</name>
</gene>
<feature type="region of interest" description="Disordered" evidence="9">
    <location>
        <begin position="551"/>
        <end position="577"/>
    </location>
</feature>
<keyword evidence="11" id="KW-0489">Methyltransferase</keyword>
<evidence type="ECO:0000256" key="1">
    <source>
        <dbReference type="ARBA" id="ARBA00001954"/>
    </source>
</evidence>
<dbReference type="GO" id="GO:0000118">
    <property type="term" value="C:histone deacetylase complex"/>
    <property type="evidence" value="ECO:0007669"/>
    <property type="project" value="TreeGrafter"/>
</dbReference>
<evidence type="ECO:0000256" key="4">
    <source>
        <dbReference type="ARBA" id="ARBA00023002"/>
    </source>
</evidence>
<dbReference type="Proteomes" id="UP000440578">
    <property type="component" value="Unassembled WGS sequence"/>
</dbReference>
<keyword evidence="4" id="KW-0560">Oxidoreductase</keyword>
<accession>A0A6A4WGG5</accession>
<dbReference type="GO" id="GO:0003712">
    <property type="term" value="F:transcription coregulator activity"/>
    <property type="evidence" value="ECO:0007669"/>
    <property type="project" value="TreeGrafter"/>
</dbReference>
<dbReference type="Gene3D" id="2.60.120.650">
    <property type="entry name" value="Cupin"/>
    <property type="match status" value="1"/>
</dbReference>
<evidence type="ECO:0000256" key="9">
    <source>
        <dbReference type="SAM" id="MobiDB-lite"/>
    </source>
</evidence>
<keyword evidence="6" id="KW-0539">Nucleus</keyword>
<dbReference type="Pfam" id="PF02373">
    <property type="entry name" value="JmjC"/>
    <property type="match status" value="1"/>
</dbReference>
<name>A0A6A4WGG5_AMPAM</name>
<dbReference type="GO" id="GO:0006357">
    <property type="term" value="P:regulation of transcription by RNA polymerase II"/>
    <property type="evidence" value="ECO:0007669"/>
    <property type="project" value="TreeGrafter"/>
</dbReference>
<dbReference type="PROSITE" id="PS51184">
    <property type="entry name" value="JMJC"/>
    <property type="match status" value="1"/>
</dbReference>
<keyword evidence="3" id="KW-0479">Metal-binding</keyword>
<dbReference type="GO" id="GO:0032259">
    <property type="term" value="P:methylation"/>
    <property type="evidence" value="ECO:0007669"/>
    <property type="project" value="UniProtKB-KW"/>
</dbReference>
<dbReference type="PANTHER" id="PTHR12549:SF38">
    <property type="entry name" value="JMJC DOMAIN-CONTAINING HISTONE DEMETHYLASE 2, ISOFORM A"/>
    <property type="match status" value="1"/>
</dbReference>